<organism evidence="2">
    <name type="scientific">Cacopsylla melanoneura</name>
    <dbReference type="NCBI Taxonomy" id="428564"/>
    <lineage>
        <taxon>Eukaryota</taxon>
        <taxon>Metazoa</taxon>
        <taxon>Ecdysozoa</taxon>
        <taxon>Arthropoda</taxon>
        <taxon>Hexapoda</taxon>
        <taxon>Insecta</taxon>
        <taxon>Pterygota</taxon>
        <taxon>Neoptera</taxon>
        <taxon>Paraneoptera</taxon>
        <taxon>Hemiptera</taxon>
        <taxon>Sternorrhyncha</taxon>
        <taxon>Psylloidea</taxon>
        <taxon>Psyllidae</taxon>
        <taxon>Psyllinae</taxon>
        <taxon>Cacopsylla</taxon>
    </lineage>
</organism>
<evidence type="ECO:0000256" key="1">
    <source>
        <dbReference type="SAM" id="Phobius"/>
    </source>
</evidence>
<protein>
    <submittedName>
        <fullName evidence="2">Uncharacterized protein</fullName>
    </submittedName>
</protein>
<keyword evidence="1" id="KW-1133">Transmembrane helix</keyword>
<dbReference type="EMBL" id="HBUF01559508">
    <property type="protein sequence ID" value="CAG6761648.1"/>
    <property type="molecule type" value="Transcribed_RNA"/>
</dbReference>
<feature type="transmembrane region" description="Helical" evidence="1">
    <location>
        <begin position="36"/>
        <end position="56"/>
    </location>
</feature>
<keyword evidence="1" id="KW-0812">Transmembrane</keyword>
<dbReference type="EMBL" id="HBUF01559509">
    <property type="protein sequence ID" value="CAG6761649.1"/>
    <property type="molecule type" value="Transcribed_RNA"/>
</dbReference>
<dbReference type="AlphaFoldDB" id="A0A8D9AA54"/>
<reference evidence="2" key="1">
    <citation type="submission" date="2021-05" db="EMBL/GenBank/DDBJ databases">
        <authorList>
            <person name="Alioto T."/>
            <person name="Alioto T."/>
            <person name="Gomez Garrido J."/>
        </authorList>
    </citation>
    <scope>NUCLEOTIDE SEQUENCE</scope>
</reference>
<evidence type="ECO:0000313" key="2">
    <source>
        <dbReference type="EMBL" id="CAG6761649.1"/>
    </source>
</evidence>
<proteinExistence type="predicted"/>
<name>A0A8D9AA54_9HEMI</name>
<accession>A0A8D9AA54</accession>
<feature type="transmembrane region" description="Helical" evidence="1">
    <location>
        <begin position="68"/>
        <end position="89"/>
    </location>
</feature>
<keyword evidence="1" id="KW-0472">Membrane</keyword>
<sequence length="102" mass="11752">MFVSSDLFSFSTLDSVHSIPFTKILSLLNITNFPSFLNSIIFGISFLRFSMVSFVWSSSTNNFRPFNIFLLLRISIFLHSVVNFISTGLPGNLWFRFPSRQQ</sequence>